<dbReference type="GO" id="GO:0046872">
    <property type="term" value="F:metal ion binding"/>
    <property type="evidence" value="ECO:0007669"/>
    <property type="project" value="UniProtKB-KW"/>
</dbReference>
<dbReference type="Pfam" id="PF14226">
    <property type="entry name" value="DIOX_N"/>
    <property type="match status" value="1"/>
</dbReference>
<dbReference type="InterPro" id="IPR027443">
    <property type="entry name" value="IPNS-like_sf"/>
</dbReference>
<dbReference type="PANTHER" id="PTHR47990">
    <property type="entry name" value="2-OXOGLUTARATE (2OG) AND FE(II)-DEPENDENT OXYGENASE SUPERFAMILY PROTEIN-RELATED"/>
    <property type="match status" value="1"/>
</dbReference>
<evidence type="ECO:0000313" key="4">
    <source>
        <dbReference type="EMBL" id="MBD6619312.1"/>
    </source>
</evidence>
<dbReference type="InterPro" id="IPR005123">
    <property type="entry name" value="Oxoglu/Fe-dep_dioxygenase_dom"/>
</dbReference>
<dbReference type="RefSeq" id="WP_191760509.1">
    <property type="nucleotide sequence ID" value="NZ_VJXY01000039.1"/>
</dbReference>
<dbReference type="EMBL" id="VJXY01000039">
    <property type="protein sequence ID" value="MBD6619312.1"/>
    <property type="molecule type" value="Genomic_DNA"/>
</dbReference>
<accession>A0AA40T2B8</accession>
<evidence type="ECO:0000259" key="3">
    <source>
        <dbReference type="PROSITE" id="PS51471"/>
    </source>
</evidence>
<keyword evidence="2" id="KW-0479">Metal-binding</keyword>
<evidence type="ECO:0000256" key="1">
    <source>
        <dbReference type="ARBA" id="ARBA00004792"/>
    </source>
</evidence>
<dbReference type="Proteomes" id="UP001165986">
    <property type="component" value="Unassembled WGS sequence"/>
</dbReference>
<evidence type="ECO:0000256" key="2">
    <source>
        <dbReference type="RuleBase" id="RU003682"/>
    </source>
</evidence>
<keyword evidence="5" id="KW-1185">Reference proteome</keyword>
<name>A0AA40T2B8_9NOST</name>
<dbReference type="Gene3D" id="2.60.120.330">
    <property type="entry name" value="B-lactam Antibiotic, Isopenicillin N Synthase, Chain"/>
    <property type="match status" value="1"/>
</dbReference>
<feature type="domain" description="Fe2OG dioxygenase" evidence="3">
    <location>
        <begin position="166"/>
        <end position="271"/>
    </location>
</feature>
<dbReference type="InterPro" id="IPR044861">
    <property type="entry name" value="IPNS-like_FE2OG_OXY"/>
</dbReference>
<dbReference type="AlphaFoldDB" id="A0AA40T2B8"/>
<sequence>MNSIQELEQQPAISTQIPILDFHQFTADQLLQAIQEVGCFYLKNCVPQNAIDQAFKNANGFFALPEAEKRQLAWKDGAALGYFYTKYNGDFREAFVFGEAVLTEQIDTDSSVAQQVHQHLADHPVFRDAVQQLFTACHDAGNRILKAIAIALNLPESYFCDRHPQQADYGLLHRYYEVFEPPQPGEARFEEHTDWGSLSLLFQDDNGGLEVCTNTGEWIAAPPLPNTPIVFIADVMQRWTNDKLPATKHRVLMPDNTCIPERYSLAFFLSPGDDTEIACIETCLDAGESPKYPPILTKEFYKQKTEDLAKRFNK</sequence>
<dbReference type="Pfam" id="PF03171">
    <property type="entry name" value="2OG-FeII_Oxy"/>
    <property type="match status" value="1"/>
</dbReference>
<keyword evidence="2" id="KW-0408">Iron</keyword>
<organism evidence="4 5">
    <name type="scientific">Komarekiella delphini-convector SJRDD-AB1</name>
    <dbReference type="NCBI Taxonomy" id="2593771"/>
    <lineage>
        <taxon>Bacteria</taxon>
        <taxon>Bacillati</taxon>
        <taxon>Cyanobacteriota</taxon>
        <taxon>Cyanophyceae</taxon>
        <taxon>Nostocales</taxon>
        <taxon>Nostocaceae</taxon>
        <taxon>Komarekiella</taxon>
        <taxon>Komarekiella delphini-convector</taxon>
    </lineage>
</organism>
<evidence type="ECO:0000313" key="5">
    <source>
        <dbReference type="Proteomes" id="UP001165986"/>
    </source>
</evidence>
<dbReference type="InterPro" id="IPR026992">
    <property type="entry name" value="DIOX_N"/>
</dbReference>
<comment type="similarity">
    <text evidence="2">Belongs to the iron/ascorbate-dependent oxidoreductase family.</text>
</comment>
<dbReference type="GO" id="GO:0016491">
    <property type="term" value="F:oxidoreductase activity"/>
    <property type="evidence" value="ECO:0007669"/>
    <property type="project" value="UniProtKB-KW"/>
</dbReference>
<keyword evidence="2" id="KW-0560">Oxidoreductase</keyword>
<gene>
    <name evidence="4" type="ORF">FNW02_26665</name>
</gene>
<dbReference type="InterPro" id="IPR050231">
    <property type="entry name" value="Iron_ascorbate_oxido_reductase"/>
</dbReference>
<reference evidence="4" key="1">
    <citation type="submission" date="2019-07" db="EMBL/GenBank/DDBJ databases">
        <title>Toxilogical consequences of a new and cryptic species of cyanobacteria (Komarekiella delphini-convector) recovered from the epidermis of a bottlenose dolphin and 1500 ft. in the air.</title>
        <authorList>
            <person name="Brown A.O."/>
            <person name="Dvorak P."/>
            <person name="Villanueva C.D."/>
            <person name="Foss A.J."/>
            <person name="Garvey A.D."/>
            <person name="Gibson Q.A."/>
            <person name="Johansen J.R."/>
            <person name="Casamatta D.A."/>
        </authorList>
    </citation>
    <scope>NUCLEOTIDE SEQUENCE</scope>
    <source>
        <strain evidence="4">SJRDD-AB1</strain>
    </source>
</reference>
<dbReference type="PROSITE" id="PS51471">
    <property type="entry name" value="FE2OG_OXY"/>
    <property type="match status" value="1"/>
</dbReference>
<protein>
    <submittedName>
        <fullName evidence="4">Isopenicillin N synthase family oxygenase</fullName>
    </submittedName>
</protein>
<comment type="caution">
    <text evidence="4">The sequence shown here is derived from an EMBL/GenBank/DDBJ whole genome shotgun (WGS) entry which is preliminary data.</text>
</comment>
<dbReference type="SUPFAM" id="SSF51197">
    <property type="entry name" value="Clavaminate synthase-like"/>
    <property type="match status" value="1"/>
</dbReference>
<proteinExistence type="inferred from homology"/>
<comment type="pathway">
    <text evidence="1">Antibiotic biosynthesis.</text>
</comment>